<dbReference type="PROSITE" id="PS50994">
    <property type="entry name" value="INTEGRASE"/>
    <property type="match status" value="1"/>
</dbReference>
<accession>A0A669CAA1</accession>
<dbReference type="InParanoid" id="A0A669CAA1"/>
<dbReference type="PROSITE" id="PS50879">
    <property type="entry name" value="RNASE_H_1"/>
    <property type="match status" value="1"/>
</dbReference>
<evidence type="ECO:0000259" key="11">
    <source>
        <dbReference type="PROSITE" id="PS50175"/>
    </source>
</evidence>
<dbReference type="Pfam" id="PF00665">
    <property type="entry name" value="rve"/>
    <property type="match status" value="1"/>
</dbReference>
<evidence type="ECO:0000256" key="8">
    <source>
        <dbReference type="ARBA" id="ARBA00023172"/>
    </source>
</evidence>
<feature type="domain" description="Integrase catalytic" evidence="14">
    <location>
        <begin position="1023"/>
        <end position="1181"/>
    </location>
</feature>
<evidence type="ECO:0000313" key="16">
    <source>
        <dbReference type="Proteomes" id="UP000005207"/>
    </source>
</evidence>
<reference evidence="15" key="3">
    <citation type="submission" date="2025-09" db="UniProtKB">
        <authorList>
            <consortium name="Ensembl"/>
        </authorList>
    </citation>
    <scope>IDENTIFICATION</scope>
</reference>
<dbReference type="EC" id="3.1.26.4" evidence="2"/>
<dbReference type="InterPro" id="IPR043502">
    <property type="entry name" value="DNA/RNA_pol_sf"/>
</dbReference>
<dbReference type="InterPro" id="IPR041577">
    <property type="entry name" value="RT_RNaseH_2"/>
</dbReference>
<dbReference type="Pfam" id="PF00078">
    <property type="entry name" value="RVT_1"/>
    <property type="match status" value="1"/>
</dbReference>
<evidence type="ECO:0000256" key="5">
    <source>
        <dbReference type="ARBA" id="ARBA00022722"/>
    </source>
</evidence>
<gene>
    <name evidence="15" type="primary">LOC109195671</name>
</gene>
<organism evidence="15 16">
    <name type="scientific">Oreochromis niloticus</name>
    <name type="common">Nile tilapia</name>
    <name type="synonym">Tilapia nilotica</name>
    <dbReference type="NCBI Taxonomy" id="8128"/>
    <lineage>
        <taxon>Eukaryota</taxon>
        <taxon>Metazoa</taxon>
        <taxon>Chordata</taxon>
        <taxon>Craniata</taxon>
        <taxon>Vertebrata</taxon>
        <taxon>Euteleostomi</taxon>
        <taxon>Actinopterygii</taxon>
        <taxon>Neopterygii</taxon>
        <taxon>Teleostei</taxon>
        <taxon>Neoteleostei</taxon>
        <taxon>Acanthomorphata</taxon>
        <taxon>Ovalentaria</taxon>
        <taxon>Cichlomorphae</taxon>
        <taxon>Cichliformes</taxon>
        <taxon>Cichlidae</taxon>
        <taxon>African cichlids</taxon>
        <taxon>Pseudocrenilabrinae</taxon>
        <taxon>Oreochromini</taxon>
        <taxon>Oreochromis</taxon>
    </lineage>
</organism>
<evidence type="ECO:0000256" key="1">
    <source>
        <dbReference type="ARBA" id="ARBA00010879"/>
    </source>
</evidence>
<keyword evidence="16" id="KW-1185">Reference proteome</keyword>
<keyword evidence="8" id="KW-0233">DNA recombination</keyword>
<dbReference type="Ensembl" id="ENSONIT00000071703.1">
    <property type="protein sequence ID" value="ENSONIP00000044713.1"/>
    <property type="gene ID" value="ENSONIG00000035094.1"/>
</dbReference>
<dbReference type="PROSITE" id="PS50878">
    <property type="entry name" value="RT_POL"/>
    <property type="match status" value="1"/>
</dbReference>
<dbReference type="Gene3D" id="3.30.420.10">
    <property type="entry name" value="Ribonuclease H-like superfamily/Ribonuclease H"/>
    <property type="match status" value="2"/>
</dbReference>
<feature type="domain" description="RNase H type-1" evidence="13">
    <location>
        <begin position="744"/>
        <end position="895"/>
    </location>
</feature>
<dbReference type="Pfam" id="PF00075">
    <property type="entry name" value="RNase_H"/>
    <property type="match status" value="1"/>
</dbReference>
<evidence type="ECO:0000259" key="13">
    <source>
        <dbReference type="PROSITE" id="PS50879"/>
    </source>
</evidence>
<protein>
    <recommendedName>
        <fullName evidence="2">ribonuclease H</fullName>
        <ecNumber evidence="2">3.1.26.4</ecNumber>
    </recommendedName>
</protein>
<dbReference type="InterPro" id="IPR021109">
    <property type="entry name" value="Peptidase_aspartic_dom_sf"/>
</dbReference>
<evidence type="ECO:0000256" key="7">
    <source>
        <dbReference type="ARBA" id="ARBA00022801"/>
    </source>
</evidence>
<evidence type="ECO:0000256" key="4">
    <source>
        <dbReference type="ARBA" id="ARBA00022695"/>
    </source>
</evidence>
<dbReference type="Gene3D" id="1.10.340.70">
    <property type="match status" value="1"/>
</dbReference>
<feature type="domain" description="Peptidase A2" evidence="11">
    <location>
        <begin position="21"/>
        <end position="37"/>
    </location>
</feature>
<dbReference type="GO" id="GO:0016779">
    <property type="term" value="F:nucleotidyltransferase activity"/>
    <property type="evidence" value="ECO:0007669"/>
    <property type="project" value="UniProtKB-KW"/>
</dbReference>
<evidence type="ECO:0000256" key="9">
    <source>
        <dbReference type="ARBA" id="ARBA00023268"/>
    </source>
</evidence>
<proteinExistence type="inferred from homology"/>
<dbReference type="InterPro" id="IPR001995">
    <property type="entry name" value="Peptidase_A2_cat"/>
</dbReference>
<dbReference type="InterPro" id="IPR050951">
    <property type="entry name" value="Retrovirus_Pol_polyprotein"/>
</dbReference>
<dbReference type="InterPro" id="IPR043128">
    <property type="entry name" value="Rev_trsase/Diguanyl_cyclase"/>
</dbReference>
<evidence type="ECO:0000256" key="10">
    <source>
        <dbReference type="SAM" id="MobiDB-lite"/>
    </source>
</evidence>
<dbReference type="InterPro" id="IPR001584">
    <property type="entry name" value="Integrase_cat-core"/>
</dbReference>
<keyword evidence="6" id="KW-0255">Endonuclease</keyword>
<feature type="compositionally biased region" description="Basic and acidic residues" evidence="10">
    <location>
        <begin position="1285"/>
        <end position="1298"/>
    </location>
</feature>
<keyword evidence="7" id="KW-0378">Hydrolase</keyword>
<dbReference type="SUPFAM" id="SSF53098">
    <property type="entry name" value="Ribonuclease H-like"/>
    <property type="match status" value="2"/>
</dbReference>
<evidence type="ECO:0000256" key="2">
    <source>
        <dbReference type="ARBA" id="ARBA00012180"/>
    </source>
</evidence>
<dbReference type="PANTHER" id="PTHR37984:SF5">
    <property type="entry name" value="PROTEIN NYNRIN-LIKE"/>
    <property type="match status" value="1"/>
</dbReference>
<dbReference type="Proteomes" id="UP000005207">
    <property type="component" value="Linkage group LG18"/>
</dbReference>
<sequence length="1312" mass="147833">MTLPVTVPLKTEIGKQAVAHPYVISAQVPVNLMGRDLLIKLGAVIMCGPDGLTVTLKDGTQLPCVATGTRGQWLLSEDIDRTAEIYWARLTTSNGILAHFQLWRPWLMALDVYAPPIDPYHVTLFYDRENTEWYEDLFHEFLEGKAWQVSTRDIYVGPQGVAALVHLSEEQKSWFRMGDESVPHVSLAVHSGHQAKDLGPMMRVASRAIDWQLTQIPDVSFSPSTKTYRISTSHTDDTVLEHRHIRRTHGRELTDHPEAIKGLLQLPHTLWSQGPTDVGLTTCSPVTFELKSDIPIWRPQYRHSPQAEEGIAETIEGLLKVGVLEPSTSQWNTPILPVEKHGTGKYRMAHDLRAINAILKTKTVPVPNPFTALTNLSPDQRWFTCIDLANAFFCLPLHHSLRDVFSFSYRGQQLRYTRLPQGFALSPGIFNQVLKQTLEPCVMPAGCTLVQYVDDLLIAAPTADACFQATMTVLRRLAEAGFKVSKDKLQLVRPQVTFLGREVKQHMVGMMAAHRSAILSHPRPETVKEMLSFLGLTGYSRQYIPDYVGRTKPLRDLVKQHGMRDLTAKLNWTTEAEQCFISLKQDLSRAVDLAVPDYNRDFFLDVSETKGVVNGVLFQKKGGGRQVLMYISVSLDNMEKRHPTCTQHVVGVAKAIQKVAHIVRGHPLRVLTTHSVVAYVNSQAFTMTPLRQQRLSKVLEAPNLTFMHEGINMADQMGSGEPHDCAQAVWKEEKTRPDLKAEAMEGAEDLFTDDCCFRDEKEGLKAGYAVVSKKGEQLEVIKAAKLEGQQSAQRAEVIALTEALKYGQGKKINIYTDSAYAFGAAHVELAQWKRAGFLTTNQQPIKHEKEMKALEEALEGPLEVAIIKCKGHDDSATWVARGNRAADEAAKKAVGYTGIRQMVSMGMDWEENPGLEREDIIKEQEKASPEEKSLWKERGAIKVSNIWRGPDGRPVLTADLAEKKIRESHGLGHVGVAQMERNLCHWWHPFLKDMLREHVRTCLICGQHNPKPTVKPEMGKFPLVQRPGQEIVIDYTDMVTPARGFRYLLVCVDSLTGWPEAWPARREDSTTVIKCLINHYIPWHGFPERIRSDNGTHFKNKHLQEVESMLGLQHRFGTVYHPQSQGKVERMNQNLKNKLAKICAQTKMDWVEALPVALMSIRCSVNQSTGFTPYELFTGRQFPGPTAGVPALRQEMHAFEHLKQFKALKSLVLSFTSQVTAGQGQEQTVPEAKWVWLKVYKRKWNEPRWTGPFEVGTRTSHAVQLKGKGETWYHWSQCAVAEEPKRSERLLAKEKRGNSAETPHMDPSPGTE</sequence>
<dbReference type="InterPro" id="IPR000477">
    <property type="entry name" value="RT_dom"/>
</dbReference>
<evidence type="ECO:0000256" key="6">
    <source>
        <dbReference type="ARBA" id="ARBA00022759"/>
    </source>
</evidence>
<evidence type="ECO:0000256" key="3">
    <source>
        <dbReference type="ARBA" id="ARBA00022679"/>
    </source>
</evidence>
<dbReference type="Gene3D" id="3.10.10.10">
    <property type="entry name" value="HIV Type 1 Reverse Transcriptase, subunit A, domain 1"/>
    <property type="match status" value="1"/>
</dbReference>
<feature type="domain" description="Reverse transcriptase" evidence="12">
    <location>
        <begin position="319"/>
        <end position="503"/>
    </location>
</feature>
<dbReference type="Gene3D" id="2.40.70.10">
    <property type="entry name" value="Acid Proteases"/>
    <property type="match status" value="1"/>
</dbReference>
<reference evidence="16" key="1">
    <citation type="submission" date="2012-01" db="EMBL/GenBank/DDBJ databases">
        <title>The Genome Sequence of Oreochromis niloticus (Nile Tilapia).</title>
        <authorList>
            <consortium name="Broad Institute Genome Assembly Team"/>
            <consortium name="Broad Institute Sequencing Platform"/>
            <person name="Di Palma F."/>
            <person name="Johnson J."/>
            <person name="Lander E.S."/>
            <person name="Lindblad-Toh K."/>
        </authorList>
    </citation>
    <scope>NUCLEOTIDE SEQUENCE [LARGE SCALE GENOMIC DNA]</scope>
</reference>
<dbReference type="SUPFAM" id="SSF56672">
    <property type="entry name" value="DNA/RNA polymerases"/>
    <property type="match status" value="1"/>
</dbReference>
<dbReference type="GO" id="GO:0004523">
    <property type="term" value="F:RNA-DNA hybrid ribonuclease activity"/>
    <property type="evidence" value="ECO:0007669"/>
    <property type="project" value="UniProtKB-EC"/>
</dbReference>
<dbReference type="Gene3D" id="2.30.30.850">
    <property type="match status" value="1"/>
</dbReference>
<evidence type="ECO:0000313" key="15">
    <source>
        <dbReference type="Ensembl" id="ENSONIP00000044713.1"/>
    </source>
</evidence>
<keyword evidence="4" id="KW-0548">Nucleotidyltransferase</keyword>
<dbReference type="GO" id="GO:0004190">
    <property type="term" value="F:aspartic-type endopeptidase activity"/>
    <property type="evidence" value="ECO:0007669"/>
    <property type="project" value="InterPro"/>
</dbReference>
<dbReference type="Gene3D" id="3.30.70.270">
    <property type="match status" value="2"/>
</dbReference>
<feature type="region of interest" description="Disordered" evidence="10">
    <location>
        <begin position="1285"/>
        <end position="1312"/>
    </location>
</feature>
<keyword evidence="9" id="KW-0511">Multifunctional enzyme</keyword>
<reference evidence="15" key="2">
    <citation type="submission" date="2025-08" db="UniProtKB">
        <authorList>
            <consortium name="Ensembl"/>
        </authorList>
    </citation>
    <scope>IDENTIFICATION</scope>
</reference>
<keyword evidence="3" id="KW-0808">Transferase</keyword>
<dbReference type="GeneTree" id="ENSGT00940000160750"/>
<keyword evidence="5" id="KW-0540">Nuclease</keyword>
<evidence type="ECO:0000259" key="14">
    <source>
        <dbReference type="PROSITE" id="PS50994"/>
    </source>
</evidence>
<dbReference type="Gene3D" id="3.10.20.370">
    <property type="match status" value="1"/>
</dbReference>
<dbReference type="PROSITE" id="PS50175">
    <property type="entry name" value="ASP_PROT_RETROV"/>
    <property type="match status" value="1"/>
</dbReference>
<dbReference type="GO" id="GO:0015074">
    <property type="term" value="P:DNA integration"/>
    <property type="evidence" value="ECO:0007669"/>
    <property type="project" value="InterPro"/>
</dbReference>
<dbReference type="InterPro" id="IPR036397">
    <property type="entry name" value="RNaseH_sf"/>
</dbReference>
<dbReference type="GO" id="GO:0006310">
    <property type="term" value="P:DNA recombination"/>
    <property type="evidence" value="ECO:0007669"/>
    <property type="project" value="UniProtKB-KW"/>
</dbReference>
<dbReference type="GO" id="GO:0006508">
    <property type="term" value="P:proteolysis"/>
    <property type="evidence" value="ECO:0007669"/>
    <property type="project" value="InterPro"/>
</dbReference>
<comment type="similarity">
    <text evidence="1">Belongs to the beta type-B retroviral polymerase family. HERV class-II K(HML-2) pol subfamily.</text>
</comment>
<dbReference type="Pfam" id="PF17919">
    <property type="entry name" value="RT_RNaseH_2"/>
    <property type="match status" value="1"/>
</dbReference>
<name>A0A669CAA1_ORENI</name>
<dbReference type="CDD" id="cd09273">
    <property type="entry name" value="RNase_HI_RT_Bel"/>
    <property type="match status" value="1"/>
</dbReference>
<dbReference type="GO" id="GO:0003676">
    <property type="term" value="F:nucleic acid binding"/>
    <property type="evidence" value="ECO:0007669"/>
    <property type="project" value="InterPro"/>
</dbReference>
<dbReference type="InterPro" id="IPR002156">
    <property type="entry name" value="RNaseH_domain"/>
</dbReference>
<dbReference type="SUPFAM" id="SSF50630">
    <property type="entry name" value="Acid proteases"/>
    <property type="match status" value="1"/>
</dbReference>
<evidence type="ECO:0000259" key="12">
    <source>
        <dbReference type="PROSITE" id="PS50878"/>
    </source>
</evidence>
<dbReference type="OMA" id="FMHEGIN"/>
<dbReference type="PANTHER" id="PTHR37984">
    <property type="entry name" value="PROTEIN CBG26694"/>
    <property type="match status" value="1"/>
</dbReference>
<dbReference type="InterPro" id="IPR012337">
    <property type="entry name" value="RNaseH-like_sf"/>
</dbReference>